<feature type="compositionally biased region" description="Polar residues" evidence="16">
    <location>
        <begin position="791"/>
        <end position="819"/>
    </location>
</feature>
<keyword evidence="4" id="KW-0288">FMN</keyword>
<reference evidence="19 20" key="1">
    <citation type="submission" date="2015-01" db="EMBL/GenBank/DDBJ databases">
        <title>The Genome Sequence of Exophiala xenobiotica CBS118157.</title>
        <authorList>
            <consortium name="The Broad Institute Genomics Platform"/>
            <person name="Cuomo C."/>
            <person name="de Hoog S."/>
            <person name="Gorbushina A."/>
            <person name="Stielow B."/>
            <person name="Teixiera M."/>
            <person name="Abouelleil A."/>
            <person name="Chapman S.B."/>
            <person name="Priest M."/>
            <person name="Young S.K."/>
            <person name="Wortman J."/>
            <person name="Nusbaum C."/>
            <person name="Birren B."/>
        </authorList>
    </citation>
    <scope>NUCLEOTIDE SEQUENCE [LARGE SCALE GENOMIC DNA]</scope>
    <source>
        <strain evidence="19 20">CBS 118157</strain>
    </source>
</reference>
<keyword evidence="11" id="KW-0238">DNA-binding</keyword>
<keyword evidence="8" id="KW-0862">Zinc</keyword>
<keyword evidence="1" id="KW-0600">Photoreceptor protein</keyword>
<feature type="domain" description="PAS" evidence="17">
    <location>
        <begin position="687"/>
        <end position="739"/>
    </location>
</feature>
<dbReference type="GO" id="GO:0009881">
    <property type="term" value="F:photoreceptor activity"/>
    <property type="evidence" value="ECO:0007669"/>
    <property type="project" value="UniProtKB-KW"/>
</dbReference>
<dbReference type="PROSITE" id="PS50112">
    <property type="entry name" value="PAS"/>
    <property type="match status" value="3"/>
</dbReference>
<proteinExistence type="predicted"/>
<evidence type="ECO:0000259" key="18">
    <source>
        <dbReference type="PROSITE" id="PS50114"/>
    </source>
</evidence>
<evidence type="ECO:0000313" key="19">
    <source>
        <dbReference type="EMBL" id="KIW61061.1"/>
    </source>
</evidence>
<evidence type="ECO:0000259" key="17">
    <source>
        <dbReference type="PROSITE" id="PS50112"/>
    </source>
</evidence>
<feature type="domain" description="PAS" evidence="17">
    <location>
        <begin position="382"/>
        <end position="404"/>
    </location>
</feature>
<evidence type="ECO:0000256" key="1">
    <source>
        <dbReference type="ARBA" id="ARBA00022543"/>
    </source>
</evidence>
<keyword evidence="3" id="KW-0285">Flavoprotein</keyword>
<name>A0A0D2C821_9EURO</name>
<evidence type="ECO:0000256" key="6">
    <source>
        <dbReference type="ARBA" id="ARBA00022737"/>
    </source>
</evidence>
<dbReference type="FunFam" id="3.30.450.20:FF:000064">
    <property type="entry name" value="Vivid PAS protein VVD"/>
    <property type="match status" value="1"/>
</dbReference>
<dbReference type="CDD" id="cd00130">
    <property type="entry name" value="PAS"/>
    <property type="match status" value="3"/>
</dbReference>
<dbReference type="NCBIfam" id="TIGR00229">
    <property type="entry name" value="sensory_box"/>
    <property type="match status" value="1"/>
</dbReference>
<feature type="domain" description="PAS" evidence="17">
    <location>
        <begin position="557"/>
        <end position="620"/>
    </location>
</feature>
<dbReference type="InterPro" id="IPR000014">
    <property type="entry name" value="PAS"/>
</dbReference>
<evidence type="ECO:0000256" key="8">
    <source>
        <dbReference type="ARBA" id="ARBA00022833"/>
    </source>
</evidence>
<dbReference type="GO" id="GO:0006355">
    <property type="term" value="P:regulation of DNA-templated transcription"/>
    <property type="evidence" value="ECO:0007669"/>
    <property type="project" value="InterPro"/>
</dbReference>
<protein>
    <recommendedName>
        <fullName evidence="21">White collar 1 protein</fullName>
    </recommendedName>
</protein>
<dbReference type="InterPro" id="IPR035965">
    <property type="entry name" value="PAS-like_dom_sf"/>
</dbReference>
<dbReference type="Gene3D" id="3.30.50.10">
    <property type="entry name" value="Erythroid Transcription Factor GATA-1, subunit A"/>
    <property type="match status" value="1"/>
</dbReference>
<evidence type="ECO:0000256" key="15">
    <source>
        <dbReference type="PROSITE-ProRule" id="PRU00094"/>
    </source>
</evidence>
<keyword evidence="10" id="KW-0805">Transcription regulation</keyword>
<dbReference type="SMART" id="SM00091">
    <property type="entry name" value="PAS"/>
    <property type="match status" value="3"/>
</dbReference>
<dbReference type="SMART" id="SM00401">
    <property type="entry name" value="ZnF_GATA"/>
    <property type="match status" value="1"/>
</dbReference>
<dbReference type="Pfam" id="PF08447">
    <property type="entry name" value="PAS_3"/>
    <property type="match status" value="1"/>
</dbReference>
<evidence type="ECO:0000256" key="16">
    <source>
        <dbReference type="SAM" id="MobiDB-lite"/>
    </source>
</evidence>
<keyword evidence="14" id="KW-0675">Receptor</keyword>
<keyword evidence="5" id="KW-0479">Metal-binding</keyword>
<dbReference type="SUPFAM" id="SSF55785">
    <property type="entry name" value="PYP-like sensor domain (PAS domain)"/>
    <property type="match status" value="3"/>
</dbReference>
<keyword evidence="6" id="KW-0677">Repeat</keyword>
<keyword evidence="2" id="KW-0716">Sensory transduction</keyword>
<dbReference type="InterPro" id="IPR001610">
    <property type="entry name" value="PAC"/>
</dbReference>
<evidence type="ECO:0000256" key="11">
    <source>
        <dbReference type="ARBA" id="ARBA00023125"/>
    </source>
</evidence>
<dbReference type="STRING" id="348802.A0A0D2C821"/>
<evidence type="ECO:0000256" key="4">
    <source>
        <dbReference type="ARBA" id="ARBA00022643"/>
    </source>
</evidence>
<dbReference type="InterPro" id="IPR000679">
    <property type="entry name" value="Znf_GATA"/>
</dbReference>
<dbReference type="PANTHER" id="PTHR47429:SF7">
    <property type="entry name" value="GATA-FACTOR"/>
    <property type="match status" value="1"/>
</dbReference>
<keyword evidence="12" id="KW-0010">Activator</keyword>
<evidence type="ECO:0008006" key="21">
    <source>
        <dbReference type="Google" id="ProtNLM"/>
    </source>
</evidence>
<evidence type="ECO:0000256" key="12">
    <source>
        <dbReference type="ARBA" id="ARBA00023159"/>
    </source>
</evidence>
<accession>A0A0D2C821</accession>
<dbReference type="FunFam" id="3.30.450.20:FF:000063">
    <property type="entry name" value="White collar 1 protein"/>
    <property type="match status" value="1"/>
</dbReference>
<dbReference type="SUPFAM" id="SSF57716">
    <property type="entry name" value="Glucocorticoid receptor-like (DNA-binding domain)"/>
    <property type="match status" value="1"/>
</dbReference>
<feature type="region of interest" description="Disordered" evidence="16">
    <location>
        <begin position="284"/>
        <end position="309"/>
    </location>
</feature>
<evidence type="ECO:0000313" key="20">
    <source>
        <dbReference type="Proteomes" id="UP000054342"/>
    </source>
</evidence>
<dbReference type="RefSeq" id="XP_013321646.1">
    <property type="nucleotide sequence ID" value="XM_013466192.1"/>
</dbReference>
<dbReference type="EMBL" id="KN847317">
    <property type="protein sequence ID" value="KIW61061.1"/>
    <property type="molecule type" value="Genomic_DNA"/>
</dbReference>
<feature type="region of interest" description="Disordered" evidence="16">
    <location>
        <begin position="791"/>
        <end position="846"/>
    </location>
</feature>
<dbReference type="InterPro" id="IPR013088">
    <property type="entry name" value="Znf_NHR/GATA"/>
</dbReference>
<evidence type="ECO:0000256" key="2">
    <source>
        <dbReference type="ARBA" id="ARBA00022606"/>
    </source>
</evidence>
<feature type="domain" description="GATA-type" evidence="18">
    <location>
        <begin position="915"/>
        <end position="944"/>
    </location>
</feature>
<keyword evidence="9" id="KW-0157">Chromophore</keyword>
<evidence type="ECO:0000256" key="3">
    <source>
        <dbReference type="ARBA" id="ARBA00022630"/>
    </source>
</evidence>
<dbReference type="Proteomes" id="UP000054342">
    <property type="component" value="Unassembled WGS sequence"/>
</dbReference>
<evidence type="ECO:0000256" key="13">
    <source>
        <dbReference type="ARBA" id="ARBA00023163"/>
    </source>
</evidence>
<dbReference type="PANTHER" id="PTHR47429">
    <property type="entry name" value="PROTEIN TWIN LOV 1"/>
    <property type="match status" value="1"/>
</dbReference>
<keyword evidence="20" id="KW-1185">Reference proteome</keyword>
<dbReference type="OrthoDB" id="447251at2759"/>
<dbReference type="PROSITE" id="PS00344">
    <property type="entry name" value="GATA_ZN_FINGER_1"/>
    <property type="match status" value="1"/>
</dbReference>
<dbReference type="CDD" id="cd00202">
    <property type="entry name" value="ZnF_GATA"/>
    <property type="match status" value="1"/>
</dbReference>
<feature type="compositionally biased region" description="Polar residues" evidence="16">
    <location>
        <begin position="998"/>
        <end position="1010"/>
    </location>
</feature>
<dbReference type="GO" id="GO:0008270">
    <property type="term" value="F:zinc ion binding"/>
    <property type="evidence" value="ECO:0007669"/>
    <property type="project" value="UniProtKB-KW"/>
</dbReference>
<organism evidence="19 20">
    <name type="scientific">Exophiala xenobiotica</name>
    <dbReference type="NCBI Taxonomy" id="348802"/>
    <lineage>
        <taxon>Eukaryota</taxon>
        <taxon>Fungi</taxon>
        <taxon>Dikarya</taxon>
        <taxon>Ascomycota</taxon>
        <taxon>Pezizomycotina</taxon>
        <taxon>Eurotiomycetes</taxon>
        <taxon>Chaetothyriomycetidae</taxon>
        <taxon>Chaetothyriales</taxon>
        <taxon>Herpotrichiellaceae</taxon>
        <taxon>Exophiala</taxon>
    </lineage>
</organism>
<dbReference type="AlphaFoldDB" id="A0A0D2C821"/>
<keyword evidence="7 15" id="KW-0863">Zinc-finger</keyword>
<dbReference type="SMART" id="SM00086">
    <property type="entry name" value="PAC"/>
    <property type="match status" value="2"/>
</dbReference>
<keyword evidence="13" id="KW-0804">Transcription</keyword>
<evidence type="ECO:0000256" key="5">
    <source>
        <dbReference type="ARBA" id="ARBA00022723"/>
    </source>
</evidence>
<evidence type="ECO:0000256" key="7">
    <source>
        <dbReference type="ARBA" id="ARBA00022771"/>
    </source>
</evidence>
<evidence type="ECO:0000256" key="10">
    <source>
        <dbReference type="ARBA" id="ARBA00023015"/>
    </source>
</evidence>
<evidence type="ECO:0000256" key="9">
    <source>
        <dbReference type="ARBA" id="ARBA00022991"/>
    </source>
</evidence>
<gene>
    <name evidence="19" type="ORF">PV05_01224</name>
</gene>
<sequence>MDGMQGFYGQGYAGMDPQHSMDGYAQDDSMNTAMDTDGLGQAQTLHQIINQNNEELMRRRDTFQLQYRQSSQDRNRRASMLEFGSSITGGDLANFQFDPNPNEPDVSMSNSISNMMPINKPLDPRRVRSREDLSLNTRFSQMNTSFDPMAAIDSFNPALMASTSVGVDSASAYMNHMNMMDFDPRGGMPDQAGAMQEPMFSDSPIDQNFTVPYPPAGQEPGGGSMNHQMNNSMNNPMATMAPNMPTIPQAFRNMTQHMREQTPISVSVPMTAGPPSMASPLPVQNPTSGRASGDMQTPYSSNGNVTPNSRSMNPPGLPHMQQVAGPQPQLSKYVNAYSSSGFDMLGVLMRVATRPRPEINIGPVDLSCAFVVCDLDKFDLPIVYCSEMFERLTGYTKHEILGRNCRFLQAPDGKVQSGVKRKYVDDNSVLYLKNQISQRAEAQLSLINYRKGGQPFMNLLTMIPIQFDSEDYKFYVGFQVDLVEQPGSVSRRNPDGSYEINYNRSSLPAYTLPAPPDPSQGLQEMGQTIPKDEVSKVLASFGRGDSDLSKRIWDKILLENTDDVVHVLSLKGLFLYLSPASRRVLEYDAGELVGTALSSVCHPSDIVPVTRELKDSSNGNPVNVVYRIRRKHSGYTWFEAHGGLHTEQGKGKKCIILVGRERPVYALDKNELSSEGATGESELWSKISTSGMFLHVSSTSRVMLDRLPEDLVGTSMQALMRPDSRKDFARTLEKARTGEKVSLRHDLQNRRGQVLHAQTTIYSGDAKPGFKPTFLLAQTRLLKMTRAALLTQKSTSQSPRTDQASVGSATPVTNVSGLSATLRRESSSLSSDSHNVGDGMMTHAGGHGLPLGNQDESLASEDNVFDELKTTRSSSWQFELRQMERQNRLLSEELQGLLSRKKKRKRRKGLGQLEKDCANCHTRVTPEWRRGPSGQRDLCNSCGLRWAKQQGRVSPRKTPGHSDRGSTSPAQVTPADRGDAKIGASSSTATGMHIPGTINGTIVSAQGLQSTKEDDTLWRGAMPPKIDEAEEPPGPNVLPT</sequence>
<dbReference type="InterPro" id="IPR013655">
    <property type="entry name" value="PAS_fold_3"/>
</dbReference>
<dbReference type="GO" id="GO:0005634">
    <property type="term" value="C:nucleus"/>
    <property type="evidence" value="ECO:0007669"/>
    <property type="project" value="TreeGrafter"/>
</dbReference>
<dbReference type="Pfam" id="PF13426">
    <property type="entry name" value="PAS_9"/>
    <property type="match status" value="2"/>
</dbReference>
<evidence type="ECO:0000256" key="14">
    <source>
        <dbReference type="ARBA" id="ARBA00023170"/>
    </source>
</evidence>
<feature type="region of interest" description="Disordered" evidence="16">
    <location>
        <begin position="948"/>
        <end position="1040"/>
    </location>
</feature>
<dbReference type="PROSITE" id="PS50114">
    <property type="entry name" value="GATA_ZN_FINGER_2"/>
    <property type="match status" value="1"/>
</dbReference>
<dbReference type="Gene3D" id="3.30.450.20">
    <property type="entry name" value="PAS domain"/>
    <property type="match status" value="3"/>
</dbReference>
<dbReference type="GeneID" id="25323132"/>
<dbReference type="GO" id="GO:0043565">
    <property type="term" value="F:sequence-specific DNA binding"/>
    <property type="evidence" value="ECO:0007669"/>
    <property type="project" value="InterPro"/>
</dbReference>
<dbReference type="Pfam" id="PF00320">
    <property type="entry name" value="GATA"/>
    <property type="match status" value="1"/>
</dbReference>